<dbReference type="EMBL" id="PYSW02000013">
    <property type="protein sequence ID" value="KAG2387201.1"/>
    <property type="molecule type" value="Genomic_DNA"/>
</dbReference>
<accession>A0AA88GWH7</accession>
<feature type="signal peptide" evidence="3">
    <location>
        <begin position="1"/>
        <end position="27"/>
    </location>
</feature>
<protein>
    <recommendedName>
        <fullName evidence="6">Phospholipase A2</fullName>
    </recommendedName>
</protein>
<feature type="chain" id="PRO_5041714254" description="Phospholipase A2" evidence="3">
    <location>
        <begin position="28"/>
        <end position="163"/>
    </location>
</feature>
<comment type="caution">
    <text evidence="4">The sequence shown here is derived from an EMBL/GenBank/DDBJ whole genome shotgun (WGS) entry which is preliminary data.</text>
</comment>
<evidence type="ECO:0000313" key="5">
    <source>
        <dbReference type="Proteomes" id="UP000816034"/>
    </source>
</evidence>
<dbReference type="GO" id="GO:0004623">
    <property type="term" value="F:phospholipase A2 activity"/>
    <property type="evidence" value="ECO:0007669"/>
    <property type="project" value="InterPro"/>
</dbReference>
<dbReference type="PANTHER" id="PTHR12824:SF8">
    <property type="entry name" value="GXIVSPLA2, ISOFORM A"/>
    <property type="match status" value="1"/>
</dbReference>
<evidence type="ECO:0000256" key="1">
    <source>
        <dbReference type="ARBA" id="ARBA00004613"/>
    </source>
</evidence>
<dbReference type="InterPro" id="IPR036444">
    <property type="entry name" value="PLipase_A2_dom_sf"/>
</dbReference>
<keyword evidence="2" id="KW-0964">Secreted</keyword>
<dbReference type="GO" id="GO:0005509">
    <property type="term" value="F:calcium ion binding"/>
    <property type="evidence" value="ECO:0007669"/>
    <property type="project" value="InterPro"/>
</dbReference>
<dbReference type="Pfam" id="PF06951">
    <property type="entry name" value="PLA2G12"/>
    <property type="match status" value="1"/>
</dbReference>
<dbReference type="InterPro" id="IPR033113">
    <property type="entry name" value="PLA2_histidine"/>
</dbReference>
<evidence type="ECO:0008006" key="6">
    <source>
        <dbReference type="Google" id="ProtNLM"/>
    </source>
</evidence>
<dbReference type="GO" id="GO:0050482">
    <property type="term" value="P:arachidonate secretion"/>
    <property type="evidence" value="ECO:0007669"/>
    <property type="project" value="InterPro"/>
</dbReference>
<dbReference type="GO" id="GO:0006644">
    <property type="term" value="P:phospholipid metabolic process"/>
    <property type="evidence" value="ECO:0007669"/>
    <property type="project" value="InterPro"/>
</dbReference>
<dbReference type="InterPro" id="IPR010711">
    <property type="entry name" value="PLA2G12"/>
</dbReference>
<evidence type="ECO:0000256" key="3">
    <source>
        <dbReference type="SAM" id="SignalP"/>
    </source>
</evidence>
<dbReference type="AlphaFoldDB" id="A0AA88GWH7"/>
<dbReference type="Gene3D" id="1.20.90.10">
    <property type="entry name" value="Phospholipase A2 domain"/>
    <property type="match status" value="1"/>
</dbReference>
<sequence>MIQSSLSSSSILLFFIVVLSLYWLTSSTPLVNAKCPNLPSCKTHRAGFKPRFNGCGPRHSEIMRLLGSILFDSFTPCCNEHDKCYETCGNSRETCDQIMYKCMVNTCNKLYSSSFAKRSWCKLKAEGIKMGLKPDSDVTCTAFASAQQRACDCSEDDEGEDEE</sequence>
<gene>
    <name evidence="4" type="ORF">C9374_001533</name>
</gene>
<keyword evidence="5" id="KW-1185">Reference proteome</keyword>
<organism evidence="4 5">
    <name type="scientific">Naegleria lovaniensis</name>
    <name type="common">Amoeba</name>
    <dbReference type="NCBI Taxonomy" id="51637"/>
    <lineage>
        <taxon>Eukaryota</taxon>
        <taxon>Discoba</taxon>
        <taxon>Heterolobosea</taxon>
        <taxon>Tetramitia</taxon>
        <taxon>Eutetramitia</taxon>
        <taxon>Vahlkampfiidae</taxon>
        <taxon>Naegleria</taxon>
    </lineage>
</organism>
<proteinExistence type="predicted"/>
<dbReference type="GO" id="GO:0005576">
    <property type="term" value="C:extracellular region"/>
    <property type="evidence" value="ECO:0007669"/>
    <property type="project" value="UniProtKB-SubCell"/>
</dbReference>
<comment type="subcellular location">
    <subcellularLocation>
        <location evidence="1">Secreted</location>
    </subcellularLocation>
</comment>
<keyword evidence="3" id="KW-0732">Signal</keyword>
<dbReference type="SUPFAM" id="SSF48619">
    <property type="entry name" value="Phospholipase A2, PLA2"/>
    <property type="match status" value="1"/>
</dbReference>
<evidence type="ECO:0000313" key="4">
    <source>
        <dbReference type="EMBL" id="KAG2387201.1"/>
    </source>
</evidence>
<dbReference type="GO" id="GO:0016042">
    <property type="term" value="P:lipid catabolic process"/>
    <property type="evidence" value="ECO:0007669"/>
    <property type="project" value="InterPro"/>
</dbReference>
<dbReference type="Proteomes" id="UP000816034">
    <property type="component" value="Unassembled WGS sequence"/>
</dbReference>
<dbReference type="PROSITE" id="PS00118">
    <property type="entry name" value="PA2_HIS"/>
    <property type="match status" value="1"/>
</dbReference>
<reference evidence="4 5" key="1">
    <citation type="journal article" date="2018" name="BMC Genomics">
        <title>The genome of Naegleria lovaniensis, the basis for a comparative approach to unravel pathogenicity factors of the human pathogenic amoeba N. fowleri.</title>
        <authorList>
            <person name="Liechti N."/>
            <person name="Schurch N."/>
            <person name="Bruggmann R."/>
            <person name="Wittwer M."/>
        </authorList>
    </citation>
    <scope>NUCLEOTIDE SEQUENCE [LARGE SCALE GENOMIC DNA]</scope>
    <source>
        <strain evidence="4 5">ATCC 30569</strain>
    </source>
</reference>
<evidence type="ECO:0000256" key="2">
    <source>
        <dbReference type="ARBA" id="ARBA00022525"/>
    </source>
</evidence>
<name>A0AA88GWH7_NAELO</name>
<dbReference type="PANTHER" id="PTHR12824">
    <property type="entry name" value="GROUP XII SECRETORY PHOSPHOLIPASE A2 FAMILY MEMBER"/>
    <property type="match status" value="1"/>
</dbReference>
<dbReference type="GeneID" id="68093989"/>
<dbReference type="RefSeq" id="XP_044551193.1">
    <property type="nucleotide sequence ID" value="XM_044690851.1"/>
</dbReference>